<comment type="caution">
    <text evidence="2">The sequence shown here is derived from an EMBL/GenBank/DDBJ whole genome shotgun (WGS) entry which is preliminary data.</text>
</comment>
<dbReference type="EMBL" id="JAULUE010002061">
    <property type="protein sequence ID" value="KAK5883335.1"/>
    <property type="molecule type" value="Genomic_DNA"/>
</dbReference>
<reference evidence="2 3" key="1">
    <citation type="journal article" date="2023" name="Mol. Biol. Evol.">
        <title>Genomics of Secondarily Temperate Adaptation in the Only Non-Antarctic Icefish.</title>
        <authorList>
            <person name="Rivera-Colon A.G."/>
            <person name="Rayamajhi N."/>
            <person name="Minhas B.F."/>
            <person name="Madrigal G."/>
            <person name="Bilyk K.T."/>
            <person name="Yoon V."/>
            <person name="Hune M."/>
            <person name="Gregory S."/>
            <person name="Cheng C.H.C."/>
            <person name="Catchen J.M."/>
        </authorList>
    </citation>
    <scope>NUCLEOTIDE SEQUENCE [LARGE SCALE GENOMIC DNA]</scope>
    <source>
        <strain evidence="2">JC2023a</strain>
    </source>
</reference>
<name>A0AAN8BF33_9TELE</name>
<evidence type="ECO:0000313" key="3">
    <source>
        <dbReference type="Proteomes" id="UP001335648"/>
    </source>
</evidence>
<sequence>MRTCVTVTSQAAISAHLHLAGLDHPSSSSCSPESESSVADGVSLSRPLLQEGASNQLSERMLGELAGNQVRRGK</sequence>
<feature type="compositionally biased region" description="Low complexity" evidence="1">
    <location>
        <begin position="25"/>
        <end position="37"/>
    </location>
</feature>
<proteinExistence type="predicted"/>
<feature type="region of interest" description="Disordered" evidence="1">
    <location>
        <begin position="22"/>
        <end position="74"/>
    </location>
</feature>
<evidence type="ECO:0000256" key="1">
    <source>
        <dbReference type="SAM" id="MobiDB-lite"/>
    </source>
</evidence>
<gene>
    <name evidence="2" type="ORF">CesoFtcFv8_019673</name>
</gene>
<dbReference type="AlphaFoldDB" id="A0AAN8BF33"/>
<evidence type="ECO:0000313" key="2">
    <source>
        <dbReference type="EMBL" id="KAK5883335.1"/>
    </source>
</evidence>
<organism evidence="2 3">
    <name type="scientific">Champsocephalus esox</name>
    <name type="common">pike icefish</name>
    <dbReference type="NCBI Taxonomy" id="159716"/>
    <lineage>
        <taxon>Eukaryota</taxon>
        <taxon>Metazoa</taxon>
        <taxon>Chordata</taxon>
        <taxon>Craniata</taxon>
        <taxon>Vertebrata</taxon>
        <taxon>Euteleostomi</taxon>
        <taxon>Actinopterygii</taxon>
        <taxon>Neopterygii</taxon>
        <taxon>Teleostei</taxon>
        <taxon>Neoteleostei</taxon>
        <taxon>Acanthomorphata</taxon>
        <taxon>Eupercaria</taxon>
        <taxon>Perciformes</taxon>
        <taxon>Notothenioidei</taxon>
        <taxon>Channichthyidae</taxon>
        <taxon>Champsocephalus</taxon>
    </lineage>
</organism>
<dbReference type="Proteomes" id="UP001335648">
    <property type="component" value="Unassembled WGS sequence"/>
</dbReference>
<keyword evidence="3" id="KW-1185">Reference proteome</keyword>
<protein>
    <submittedName>
        <fullName evidence="2">Uncharacterized protein</fullName>
    </submittedName>
</protein>
<accession>A0AAN8BF33</accession>